<reference evidence="1" key="1">
    <citation type="submission" date="2021-10" db="EMBL/GenBank/DDBJ databases">
        <title>Melipona bicolor Genome sequencing and assembly.</title>
        <authorList>
            <person name="Araujo N.S."/>
            <person name="Arias M.C."/>
        </authorList>
    </citation>
    <scope>NUCLEOTIDE SEQUENCE</scope>
    <source>
        <strain evidence="1">USP_2M_L1-L4_2017</strain>
        <tissue evidence="1">Whole body</tissue>
    </source>
</reference>
<dbReference type="EMBL" id="JAHYIQ010000048">
    <property type="protein sequence ID" value="KAK1117694.1"/>
    <property type="molecule type" value="Genomic_DNA"/>
</dbReference>
<dbReference type="Proteomes" id="UP001177670">
    <property type="component" value="Unassembled WGS sequence"/>
</dbReference>
<proteinExistence type="predicted"/>
<keyword evidence="2" id="KW-1185">Reference proteome</keyword>
<evidence type="ECO:0000313" key="1">
    <source>
        <dbReference type="EMBL" id="KAK1117694.1"/>
    </source>
</evidence>
<protein>
    <submittedName>
        <fullName evidence="1">Uncharacterized protein</fullName>
    </submittedName>
</protein>
<gene>
    <name evidence="1" type="ORF">K0M31_015637</name>
</gene>
<sequence length="173" mass="19848">MIRRSKKARFISRLLSSPGSQCGGQCVLEDLAGGGRTVVPLSTNEWARQKWQLASLICPDNVAPRLNIVYPELRRRGSLSDPAGGIGGFPFRPISTWAKRPLFFVARCARLLAKVSEFRRKWQGSLFTLSTTAARRRRTVQRENTERETGTFRMEINYFWKQFEGRKLNKLRT</sequence>
<accession>A0AA40FFP7</accession>
<evidence type="ECO:0000313" key="2">
    <source>
        <dbReference type="Proteomes" id="UP001177670"/>
    </source>
</evidence>
<dbReference type="AlphaFoldDB" id="A0AA40FFP7"/>
<organism evidence="1 2">
    <name type="scientific">Melipona bicolor</name>
    <dbReference type="NCBI Taxonomy" id="60889"/>
    <lineage>
        <taxon>Eukaryota</taxon>
        <taxon>Metazoa</taxon>
        <taxon>Ecdysozoa</taxon>
        <taxon>Arthropoda</taxon>
        <taxon>Hexapoda</taxon>
        <taxon>Insecta</taxon>
        <taxon>Pterygota</taxon>
        <taxon>Neoptera</taxon>
        <taxon>Endopterygota</taxon>
        <taxon>Hymenoptera</taxon>
        <taxon>Apocrita</taxon>
        <taxon>Aculeata</taxon>
        <taxon>Apoidea</taxon>
        <taxon>Anthophila</taxon>
        <taxon>Apidae</taxon>
        <taxon>Melipona</taxon>
    </lineage>
</organism>
<comment type="caution">
    <text evidence="1">The sequence shown here is derived from an EMBL/GenBank/DDBJ whole genome shotgun (WGS) entry which is preliminary data.</text>
</comment>
<name>A0AA40FFP7_9HYME</name>